<comment type="caution">
    <text evidence="2">The sequence shown here is derived from an EMBL/GenBank/DDBJ whole genome shotgun (WGS) entry which is preliminary data.</text>
</comment>
<feature type="chain" id="PRO_5041463716" evidence="1">
    <location>
        <begin position="32"/>
        <end position="216"/>
    </location>
</feature>
<sequence>MLLFCPSRARSTFSLIFAVSMLASISMHTFAAPVNNGILPNPNVNFVPRAYGTMSFPSRIDPKFHAPQHSEHISLSADQRKALTEDVVEVVRQTFDRLPILQQTVSDPSHYQFSPGALLQPVGSAQVFYLPNDKSYVAYWDVEIPTYLSDEKAMCGFVHILPSPIPSNPRLDVASCEAFVYSGKGRKRKSFTHIPRILDSEEVSKFMKIIREVHRS</sequence>
<reference evidence="2" key="1">
    <citation type="submission" date="2022-08" db="EMBL/GenBank/DDBJ databases">
        <authorList>
            <consortium name="DOE Joint Genome Institute"/>
            <person name="Min B."/>
            <person name="Riley R."/>
            <person name="Sierra-Patev S."/>
            <person name="Naranjo-Ortiz M."/>
            <person name="Looney B."/>
            <person name="Konkel Z."/>
            <person name="Slot J.C."/>
            <person name="Sakamoto Y."/>
            <person name="Steenwyk J.L."/>
            <person name="Rokas A."/>
            <person name="Carro J."/>
            <person name="Camarero S."/>
            <person name="Ferreira P."/>
            <person name="Molpeceres G."/>
            <person name="Ruiz-Duenas F.J."/>
            <person name="Serrano A."/>
            <person name="Henrissat B."/>
            <person name="Drula E."/>
            <person name="Hughes K.W."/>
            <person name="Mata J.L."/>
            <person name="Ishikawa N.K."/>
            <person name="Vargas-Isla R."/>
            <person name="Ushijima S."/>
            <person name="Smith C.A."/>
            <person name="Ahrendt S."/>
            <person name="Andreopoulos W."/>
            <person name="He G."/>
            <person name="Labutti K."/>
            <person name="Lipzen A."/>
            <person name="Ng V."/>
            <person name="Sandor L."/>
            <person name="Barry K."/>
            <person name="Martinez A.T."/>
            <person name="Xiao Y."/>
            <person name="Gibbons J.G."/>
            <person name="Terashima K."/>
            <person name="Hibbett D.S."/>
            <person name="Grigoriev I.V."/>
        </authorList>
    </citation>
    <scope>NUCLEOTIDE SEQUENCE</scope>
    <source>
        <strain evidence="2">TFB9207</strain>
    </source>
</reference>
<dbReference type="AlphaFoldDB" id="A0AA38PC57"/>
<dbReference type="Proteomes" id="UP001163846">
    <property type="component" value="Unassembled WGS sequence"/>
</dbReference>
<evidence type="ECO:0000256" key="1">
    <source>
        <dbReference type="SAM" id="SignalP"/>
    </source>
</evidence>
<proteinExistence type="predicted"/>
<dbReference type="EMBL" id="MU806100">
    <property type="protein sequence ID" value="KAJ3839980.1"/>
    <property type="molecule type" value="Genomic_DNA"/>
</dbReference>
<accession>A0AA38PC57</accession>
<protein>
    <submittedName>
        <fullName evidence="2">Uncharacterized protein</fullName>
    </submittedName>
</protein>
<evidence type="ECO:0000313" key="3">
    <source>
        <dbReference type="Proteomes" id="UP001163846"/>
    </source>
</evidence>
<organism evidence="2 3">
    <name type="scientific">Lentinula raphanica</name>
    <dbReference type="NCBI Taxonomy" id="153919"/>
    <lineage>
        <taxon>Eukaryota</taxon>
        <taxon>Fungi</taxon>
        <taxon>Dikarya</taxon>
        <taxon>Basidiomycota</taxon>
        <taxon>Agaricomycotina</taxon>
        <taxon>Agaricomycetes</taxon>
        <taxon>Agaricomycetidae</taxon>
        <taxon>Agaricales</taxon>
        <taxon>Marasmiineae</taxon>
        <taxon>Omphalotaceae</taxon>
        <taxon>Lentinula</taxon>
    </lineage>
</organism>
<gene>
    <name evidence="2" type="ORF">F5878DRAFT_614652</name>
</gene>
<name>A0AA38PC57_9AGAR</name>
<keyword evidence="3" id="KW-1185">Reference proteome</keyword>
<feature type="signal peptide" evidence="1">
    <location>
        <begin position="1"/>
        <end position="31"/>
    </location>
</feature>
<evidence type="ECO:0000313" key="2">
    <source>
        <dbReference type="EMBL" id="KAJ3839980.1"/>
    </source>
</evidence>
<keyword evidence="1" id="KW-0732">Signal</keyword>